<protein>
    <submittedName>
        <fullName evidence="4">Tetratricopeptide repeat protein</fullName>
    </submittedName>
</protein>
<name>A0ABS3CE19_9BACT</name>
<dbReference type="EMBL" id="JAFKCU010000002">
    <property type="protein sequence ID" value="MBN7815347.1"/>
    <property type="molecule type" value="Genomic_DNA"/>
</dbReference>
<feature type="repeat" description="TPR" evidence="3">
    <location>
        <begin position="10"/>
        <end position="43"/>
    </location>
</feature>
<reference evidence="4 5" key="1">
    <citation type="submission" date="2021-03" db="EMBL/GenBank/DDBJ databases">
        <title>novel species isolated from a fishpond in China.</title>
        <authorList>
            <person name="Lu H."/>
            <person name="Cai Z."/>
        </authorList>
    </citation>
    <scope>NUCLEOTIDE SEQUENCE [LARGE SCALE GENOMIC DNA]</scope>
    <source>
        <strain evidence="4 5">YJ13C</strain>
    </source>
</reference>
<evidence type="ECO:0000313" key="4">
    <source>
        <dbReference type="EMBL" id="MBN7815347.1"/>
    </source>
</evidence>
<dbReference type="InterPro" id="IPR013105">
    <property type="entry name" value="TPR_2"/>
</dbReference>
<dbReference type="SUPFAM" id="SSF48452">
    <property type="entry name" value="TPR-like"/>
    <property type="match status" value="1"/>
</dbReference>
<evidence type="ECO:0000256" key="1">
    <source>
        <dbReference type="ARBA" id="ARBA00022737"/>
    </source>
</evidence>
<keyword evidence="2 3" id="KW-0802">TPR repeat</keyword>
<dbReference type="InterPro" id="IPR019734">
    <property type="entry name" value="TPR_rpt"/>
</dbReference>
<sequence>MLVDELSDDWEVHFLKGQNLEKLEKYLEAQKFYEKSLELNPDQALVKKKLKDLANLVNTEN</sequence>
<gene>
    <name evidence="4" type="ORF">J0A69_07910</name>
</gene>
<organism evidence="4 5">
    <name type="scientific">Algoriphagus pacificus</name>
    <dbReference type="NCBI Taxonomy" id="2811234"/>
    <lineage>
        <taxon>Bacteria</taxon>
        <taxon>Pseudomonadati</taxon>
        <taxon>Bacteroidota</taxon>
        <taxon>Cytophagia</taxon>
        <taxon>Cytophagales</taxon>
        <taxon>Cyclobacteriaceae</taxon>
        <taxon>Algoriphagus</taxon>
    </lineage>
</organism>
<accession>A0ABS3CE19</accession>
<comment type="caution">
    <text evidence="4">The sequence shown here is derived from an EMBL/GenBank/DDBJ whole genome shotgun (WGS) entry which is preliminary data.</text>
</comment>
<keyword evidence="5" id="KW-1185">Reference proteome</keyword>
<dbReference type="PROSITE" id="PS50005">
    <property type="entry name" value="TPR"/>
    <property type="match status" value="1"/>
</dbReference>
<dbReference type="Proteomes" id="UP000664480">
    <property type="component" value="Unassembled WGS sequence"/>
</dbReference>
<evidence type="ECO:0000313" key="5">
    <source>
        <dbReference type="Proteomes" id="UP000664480"/>
    </source>
</evidence>
<dbReference type="Pfam" id="PF07719">
    <property type="entry name" value="TPR_2"/>
    <property type="match status" value="1"/>
</dbReference>
<dbReference type="SMART" id="SM00028">
    <property type="entry name" value="TPR"/>
    <property type="match status" value="1"/>
</dbReference>
<dbReference type="Gene3D" id="1.25.40.10">
    <property type="entry name" value="Tetratricopeptide repeat domain"/>
    <property type="match status" value="1"/>
</dbReference>
<dbReference type="InterPro" id="IPR011990">
    <property type="entry name" value="TPR-like_helical_dom_sf"/>
</dbReference>
<proteinExistence type="predicted"/>
<evidence type="ECO:0000256" key="2">
    <source>
        <dbReference type="ARBA" id="ARBA00022803"/>
    </source>
</evidence>
<evidence type="ECO:0000256" key="3">
    <source>
        <dbReference type="PROSITE-ProRule" id="PRU00339"/>
    </source>
</evidence>
<dbReference type="RefSeq" id="WP_206586905.1">
    <property type="nucleotide sequence ID" value="NZ_JAFKCU010000002.1"/>
</dbReference>
<keyword evidence="1" id="KW-0677">Repeat</keyword>